<keyword evidence="3" id="KW-1003">Cell membrane</keyword>
<dbReference type="PROSITE" id="PS01035">
    <property type="entry name" value="PTS_EIIB_TYPE_1_CYS"/>
    <property type="match status" value="1"/>
</dbReference>
<gene>
    <name evidence="15" type="ORF">GNE07_00180</name>
</gene>
<evidence type="ECO:0000259" key="14">
    <source>
        <dbReference type="PROSITE" id="PS51103"/>
    </source>
</evidence>
<feature type="transmembrane region" description="Helical" evidence="12">
    <location>
        <begin position="179"/>
        <end position="201"/>
    </location>
</feature>
<comment type="caution">
    <text evidence="15">The sequence shown here is derived from an EMBL/GenBank/DDBJ whole genome shotgun (WGS) entry which is preliminary data.</text>
</comment>
<evidence type="ECO:0000313" key="15">
    <source>
        <dbReference type="EMBL" id="MUB61495.1"/>
    </source>
</evidence>
<dbReference type="GO" id="GO:0015764">
    <property type="term" value="P:N-acetylglucosamine transport"/>
    <property type="evidence" value="ECO:0007669"/>
    <property type="project" value="TreeGrafter"/>
</dbReference>
<feature type="transmembrane region" description="Helical" evidence="12">
    <location>
        <begin position="297"/>
        <end position="321"/>
    </location>
</feature>
<keyword evidence="10 12" id="KW-0472">Membrane</keyword>
<evidence type="ECO:0000256" key="1">
    <source>
        <dbReference type="ARBA" id="ARBA00004651"/>
    </source>
</evidence>
<dbReference type="PANTHER" id="PTHR30009:SF4">
    <property type="entry name" value="PTS SYSTEM N-ACETYLGLUCOSAMINE-SPECIFIC EIICBA COMPONENT"/>
    <property type="match status" value="1"/>
</dbReference>
<dbReference type="InterPro" id="IPR013013">
    <property type="entry name" value="PTS_EIIC_1"/>
</dbReference>
<comment type="subcellular location">
    <subcellularLocation>
        <location evidence="1">Cell membrane</location>
        <topology evidence="1">Multi-pass membrane protein</topology>
    </subcellularLocation>
</comment>
<dbReference type="PROSITE" id="PS51103">
    <property type="entry name" value="PTS_EIIC_TYPE_1"/>
    <property type="match status" value="1"/>
</dbReference>
<evidence type="ECO:0000256" key="5">
    <source>
        <dbReference type="ARBA" id="ARBA00022679"/>
    </source>
</evidence>
<dbReference type="GO" id="GO:0019866">
    <property type="term" value="C:organelle inner membrane"/>
    <property type="evidence" value="ECO:0007669"/>
    <property type="project" value="InterPro"/>
</dbReference>
<evidence type="ECO:0000256" key="9">
    <source>
        <dbReference type="ARBA" id="ARBA00022989"/>
    </source>
</evidence>
<protein>
    <submittedName>
        <fullName evidence="15">PTS glucose transporter subunit IIBC</fullName>
    </submittedName>
</protein>
<keyword evidence="8" id="KW-0418">Kinase</keyword>
<evidence type="ECO:0000256" key="2">
    <source>
        <dbReference type="ARBA" id="ARBA00022448"/>
    </source>
</evidence>
<evidence type="ECO:0000256" key="10">
    <source>
        <dbReference type="ARBA" id="ARBA00023136"/>
    </source>
</evidence>
<proteinExistence type="predicted"/>
<evidence type="ECO:0000256" key="8">
    <source>
        <dbReference type="ARBA" id="ARBA00022777"/>
    </source>
</evidence>
<dbReference type="PANTHER" id="PTHR30009">
    <property type="entry name" value="CYTOCHROME C-TYPE SYNTHESIS PROTEIN AND PTS TRANSMEMBRANE COMPONENT"/>
    <property type="match status" value="1"/>
</dbReference>
<evidence type="ECO:0000256" key="6">
    <source>
        <dbReference type="ARBA" id="ARBA00022683"/>
    </source>
</evidence>
<feature type="transmembrane region" description="Helical" evidence="12">
    <location>
        <begin position="244"/>
        <end position="262"/>
    </location>
</feature>
<evidence type="ECO:0000256" key="11">
    <source>
        <dbReference type="PROSITE-ProRule" id="PRU00421"/>
    </source>
</evidence>
<dbReference type="GO" id="GO:0090563">
    <property type="term" value="F:protein-phosphocysteine-sugar phosphotransferase activity"/>
    <property type="evidence" value="ECO:0007669"/>
    <property type="project" value="TreeGrafter"/>
</dbReference>
<dbReference type="InterPro" id="IPR036878">
    <property type="entry name" value="Glu_permease_IIB"/>
</dbReference>
<dbReference type="InterPro" id="IPR010974">
    <property type="entry name" value="PTS_IIBC_nag"/>
</dbReference>
<dbReference type="InterPro" id="IPR018113">
    <property type="entry name" value="PTrfase_EIIB_Cys"/>
</dbReference>
<evidence type="ECO:0000313" key="16">
    <source>
        <dbReference type="Proteomes" id="UP000434223"/>
    </source>
</evidence>
<evidence type="ECO:0000256" key="3">
    <source>
        <dbReference type="ARBA" id="ARBA00022475"/>
    </source>
</evidence>
<dbReference type="GO" id="GO:0005886">
    <property type="term" value="C:plasma membrane"/>
    <property type="evidence" value="ECO:0007669"/>
    <property type="project" value="UniProtKB-SubCell"/>
</dbReference>
<dbReference type="GeneID" id="93149906"/>
<evidence type="ECO:0000256" key="12">
    <source>
        <dbReference type="SAM" id="Phobius"/>
    </source>
</evidence>
<feature type="domain" description="PTS EIIC type-1" evidence="14">
    <location>
        <begin position="1"/>
        <end position="385"/>
    </location>
</feature>
<dbReference type="GO" id="GO:0016301">
    <property type="term" value="F:kinase activity"/>
    <property type="evidence" value="ECO:0007669"/>
    <property type="project" value="UniProtKB-KW"/>
</dbReference>
<dbReference type="AlphaFoldDB" id="A0AAW9W939"/>
<feature type="transmembrane region" description="Helical" evidence="12">
    <location>
        <begin position="274"/>
        <end position="291"/>
    </location>
</feature>
<feature type="transmembrane region" description="Helical" evidence="12">
    <location>
        <begin position="12"/>
        <end position="32"/>
    </location>
</feature>
<keyword evidence="7 12" id="KW-0812">Transmembrane</keyword>
<feature type="transmembrane region" description="Helical" evidence="12">
    <location>
        <begin position="116"/>
        <end position="133"/>
    </location>
</feature>
<keyword evidence="4 15" id="KW-0762">Sugar transport</keyword>
<dbReference type="NCBIfam" id="TIGR00826">
    <property type="entry name" value="EIIB_glc"/>
    <property type="match status" value="1"/>
</dbReference>
<dbReference type="NCBIfam" id="TIGR01998">
    <property type="entry name" value="PTS-II-BC-nag"/>
    <property type="match status" value="1"/>
</dbReference>
<feature type="domain" description="PTS EIIB type-1" evidence="13">
    <location>
        <begin position="402"/>
        <end position="479"/>
    </location>
</feature>
<feature type="transmembrane region" description="Helical" evidence="12">
    <location>
        <begin position="154"/>
        <end position="173"/>
    </location>
</feature>
<dbReference type="GO" id="GO:0008982">
    <property type="term" value="F:protein-N(PI)-phosphohistidine-sugar phosphotransferase activity"/>
    <property type="evidence" value="ECO:0007669"/>
    <property type="project" value="InterPro"/>
</dbReference>
<dbReference type="EMBL" id="WNME01000001">
    <property type="protein sequence ID" value="MUB61495.1"/>
    <property type="molecule type" value="Genomic_DNA"/>
</dbReference>
<dbReference type="InterPro" id="IPR050429">
    <property type="entry name" value="PTS_Glucose_EIICBA"/>
</dbReference>
<dbReference type="Pfam" id="PF02378">
    <property type="entry name" value="PTS_EIIC"/>
    <property type="match status" value="1"/>
</dbReference>
<dbReference type="CDD" id="cd00212">
    <property type="entry name" value="PTS_IIB_glc"/>
    <property type="match status" value="1"/>
</dbReference>
<evidence type="ECO:0000259" key="13">
    <source>
        <dbReference type="PROSITE" id="PS51098"/>
    </source>
</evidence>
<dbReference type="InterPro" id="IPR001996">
    <property type="entry name" value="PTS_IIB_1"/>
</dbReference>
<accession>A0AAW9W939</accession>
<reference evidence="15 16" key="1">
    <citation type="submission" date="2019-09" db="EMBL/GenBank/DDBJ databases">
        <title>Draft genome sequencing of Hungatella hathewayi 123Y-2.</title>
        <authorList>
            <person name="Lv Q."/>
            <person name="Li S."/>
        </authorList>
    </citation>
    <scope>NUCLEOTIDE SEQUENCE [LARGE SCALE GENOMIC DNA]</scope>
    <source>
        <strain evidence="15 16">123Y-2</strain>
    </source>
</reference>
<dbReference type="GO" id="GO:0015572">
    <property type="term" value="F:N-acetylglucosamine transmembrane transporter activity"/>
    <property type="evidence" value="ECO:0007669"/>
    <property type="project" value="InterPro"/>
</dbReference>
<feature type="transmembrane region" description="Helical" evidence="12">
    <location>
        <begin position="44"/>
        <end position="68"/>
    </location>
</feature>
<feature type="transmembrane region" description="Helical" evidence="12">
    <location>
        <begin position="353"/>
        <end position="373"/>
    </location>
</feature>
<feature type="active site" description="Phosphocysteine intermediate; for EIIB activity" evidence="11">
    <location>
        <position position="424"/>
    </location>
</feature>
<dbReference type="Proteomes" id="UP000434223">
    <property type="component" value="Unassembled WGS sequence"/>
</dbReference>
<dbReference type="FunFam" id="3.30.1360.60:FF:000001">
    <property type="entry name" value="PTS system glucose-specific IIBC component PtsG"/>
    <property type="match status" value="1"/>
</dbReference>
<name>A0AAW9W939_9FIRM</name>
<dbReference type="GO" id="GO:0009401">
    <property type="term" value="P:phosphoenolpyruvate-dependent sugar phosphotransferase system"/>
    <property type="evidence" value="ECO:0007669"/>
    <property type="project" value="UniProtKB-KW"/>
</dbReference>
<sequence length="479" mass="50984">MMKYLQKLGKSLMLPVAVLPAAGILMGIGYWIDPTGWGANSAIAAFLIKAGGAIIDNMAILFAIGVAVGMADDHEGTAGLAGLVSWLMIQTILSTGVVAMLKGIDAGEVNAAFGKINNQFIGILSGIIGSTCYNRFKNTKLPDALAFFSGKRSVAIVTALASLVACLVLFFVWPVVYSALVAFGEAILGLGAVGAGIYGFFNRLLIPVGLHHALNSVFWFDVAGVNDLGNFWAGTGTLGVTGQYMTGFFPVMMFGLPAAALAMYHTAKPGKKKVAYGLLLAAAVCSFFTGVTEPLEFAFMFLAPGLYLIHALLTGISLAICALLPVRAGFNFSAGFVDWFLSFKAPMAVNPLFIIPIGLIYGVIYYVVFRFAIVKFNFKTPGREDDDDIDENQVTLANNDYTQVASIILEGLGGKGNIKSVDNCITRLRLEINDYTLVNEKKIKSAGVAGVIRPGKTSVQVIVGTQVQFVADEFKKLCQ</sequence>
<keyword evidence="2" id="KW-0813">Transport</keyword>
<keyword evidence="9 12" id="KW-1133">Transmembrane helix</keyword>
<feature type="transmembrane region" description="Helical" evidence="12">
    <location>
        <begin position="213"/>
        <end position="232"/>
    </location>
</feature>
<dbReference type="PROSITE" id="PS51098">
    <property type="entry name" value="PTS_EIIB_TYPE_1"/>
    <property type="match status" value="1"/>
</dbReference>
<organism evidence="15 16">
    <name type="scientific">Hungatella hathewayi</name>
    <dbReference type="NCBI Taxonomy" id="154046"/>
    <lineage>
        <taxon>Bacteria</taxon>
        <taxon>Bacillati</taxon>
        <taxon>Bacillota</taxon>
        <taxon>Clostridia</taxon>
        <taxon>Lachnospirales</taxon>
        <taxon>Lachnospiraceae</taxon>
        <taxon>Hungatella</taxon>
    </lineage>
</organism>
<feature type="transmembrane region" description="Helical" evidence="12">
    <location>
        <begin position="80"/>
        <end position="104"/>
    </location>
</feature>
<dbReference type="SUPFAM" id="SSF55604">
    <property type="entry name" value="Glucose permease domain IIB"/>
    <property type="match status" value="1"/>
</dbReference>
<dbReference type="RefSeq" id="WP_039892960.1">
    <property type="nucleotide sequence ID" value="NZ_BQNJ01000002.1"/>
</dbReference>
<evidence type="ECO:0000256" key="4">
    <source>
        <dbReference type="ARBA" id="ARBA00022597"/>
    </source>
</evidence>
<keyword evidence="6" id="KW-0598">Phosphotransferase system</keyword>
<evidence type="ECO:0000256" key="7">
    <source>
        <dbReference type="ARBA" id="ARBA00022692"/>
    </source>
</evidence>
<dbReference type="Gene3D" id="3.30.1360.60">
    <property type="entry name" value="Glucose permease domain IIB"/>
    <property type="match status" value="1"/>
</dbReference>
<dbReference type="Pfam" id="PF00367">
    <property type="entry name" value="PTS_EIIB"/>
    <property type="match status" value="1"/>
</dbReference>
<dbReference type="InterPro" id="IPR003352">
    <property type="entry name" value="PTS_EIIC"/>
</dbReference>
<keyword evidence="5" id="KW-0808">Transferase</keyword>